<protein>
    <submittedName>
        <fullName evidence="2">Uncharacterized protein</fullName>
    </submittedName>
</protein>
<reference evidence="2 3" key="1">
    <citation type="journal article" date="2019" name="Sci. Rep.">
        <title>Comparative genomics of chytrid fungi reveal insights into the obligate biotrophic and pathogenic lifestyle of Synchytrium endobioticum.</title>
        <authorList>
            <person name="van de Vossenberg B.T.L.H."/>
            <person name="Warris S."/>
            <person name="Nguyen H.D.T."/>
            <person name="van Gent-Pelzer M.P.E."/>
            <person name="Joly D.L."/>
            <person name="van de Geest H.C."/>
            <person name="Bonants P.J.M."/>
            <person name="Smith D.S."/>
            <person name="Levesque C.A."/>
            <person name="van der Lee T.A.J."/>
        </authorList>
    </citation>
    <scope>NUCLEOTIDE SEQUENCE [LARGE SCALE GENOMIC DNA]</scope>
    <source>
        <strain evidence="2 3">MB42</strain>
    </source>
</reference>
<evidence type="ECO:0000256" key="1">
    <source>
        <dbReference type="SAM" id="MobiDB-lite"/>
    </source>
</evidence>
<proteinExistence type="predicted"/>
<dbReference type="AlphaFoldDB" id="A0A507DSQ0"/>
<dbReference type="VEuPathDB" id="FungiDB:SeMB42_g00565"/>
<feature type="compositionally biased region" description="Acidic residues" evidence="1">
    <location>
        <begin position="23"/>
        <end position="33"/>
    </location>
</feature>
<feature type="region of interest" description="Disordered" evidence="1">
    <location>
        <begin position="16"/>
        <end position="43"/>
    </location>
</feature>
<dbReference type="Proteomes" id="UP000317494">
    <property type="component" value="Unassembled WGS sequence"/>
</dbReference>
<keyword evidence="3" id="KW-1185">Reference proteome</keyword>
<evidence type="ECO:0000313" key="2">
    <source>
        <dbReference type="EMBL" id="TPX53890.1"/>
    </source>
</evidence>
<name>A0A507DSQ0_9FUNG</name>
<dbReference type="EMBL" id="QEAN01000011">
    <property type="protein sequence ID" value="TPX53890.1"/>
    <property type="molecule type" value="Genomic_DNA"/>
</dbReference>
<organism evidence="2 3">
    <name type="scientific">Synchytrium endobioticum</name>
    <dbReference type="NCBI Taxonomy" id="286115"/>
    <lineage>
        <taxon>Eukaryota</taxon>
        <taxon>Fungi</taxon>
        <taxon>Fungi incertae sedis</taxon>
        <taxon>Chytridiomycota</taxon>
        <taxon>Chytridiomycota incertae sedis</taxon>
        <taxon>Chytridiomycetes</taxon>
        <taxon>Synchytriales</taxon>
        <taxon>Synchytriaceae</taxon>
        <taxon>Synchytrium</taxon>
    </lineage>
</organism>
<evidence type="ECO:0000313" key="3">
    <source>
        <dbReference type="Proteomes" id="UP000317494"/>
    </source>
</evidence>
<sequence length="101" mass="11660">MNSIERNIMDFDLLGKGNFIQSGDEDDDEEENEGPVSGTVDLEEVRRAHAPQGDILFTYEANRYVLGNARHTGDYNAARNILYCFLYERAFAERPRPFRRV</sequence>
<gene>
    <name evidence="2" type="ORF">SeMB42_g00565</name>
</gene>
<comment type="caution">
    <text evidence="2">The sequence shown here is derived from an EMBL/GenBank/DDBJ whole genome shotgun (WGS) entry which is preliminary data.</text>
</comment>
<accession>A0A507DSQ0</accession>